<sequence length="277" mass="32761">MQKQNNNRKQGSQYDKIIRENLEVTLPVIVRDVLNLDVLVSEELPDDIQHTKERKPDSLKKITDTDGNTYVLQVEFQLEDEKEMVYRMAEYNIMLMRKYQLPIKQYVIFLKEKKPGMSTFLDTPNHKYHYNLILITDIDYKLFIKSDTIEVKILGILANFGKQNNQYAINYIIKELKSLIKGDFARSRYFNQLRILAQLRKSIKLEFENTMQSISTFFKEEDDFFYQRGKKETKEKMSHAVIKNLIIKLGLTDEQAADIIEVDVNFVKNIRAELNNK</sequence>
<keyword evidence="2" id="KW-1185">Reference proteome</keyword>
<dbReference type="EMBL" id="FNGY01000002">
    <property type="protein sequence ID" value="SDL85416.1"/>
    <property type="molecule type" value="Genomic_DNA"/>
</dbReference>
<evidence type="ECO:0000313" key="1">
    <source>
        <dbReference type="EMBL" id="SDL85416.1"/>
    </source>
</evidence>
<organism evidence="1 2">
    <name type="scientific">Pedobacter steynii</name>
    <dbReference type="NCBI Taxonomy" id="430522"/>
    <lineage>
        <taxon>Bacteria</taxon>
        <taxon>Pseudomonadati</taxon>
        <taxon>Bacteroidota</taxon>
        <taxon>Sphingobacteriia</taxon>
        <taxon>Sphingobacteriales</taxon>
        <taxon>Sphingobacteriaceae</taxon>
        <taxon>Pedobacter</taxon>
    </lineage>
</organism>
<dbReference type="AlphaFoldDB" id="A0A1G9NFT5"/>
<accession>A0A1G9NFT5</accession>
<protein>
    <recommendedName>
        <fullName evidence="3">Transposase (putative) YhgA-like domain-containing protein</fullName>
    </recommendedName>
</protein>
<proteinExistence type="predicted"/>
<gene>
    <name evidence="1" type="ORF">SAMN05421820_102316</name>
</gene>
<dbReference type="Proteomes" id="UP000183200">
    <property type="component" value="Unassembled WGS sequence"/>
</dbReference>
<reference evidence="2" key="1">
    <citation type="submission" date="2016-10" db="EMBL/GenBank/DDBJ databases">
        <authorList>
            <person name="Varghese N."/>
            <person name="Submissions S."/>
        </authorList>
    </citation>
    <scope>NUCLEOTIDE SEQUENCE [LARGE SCALE GENOMIC DNA]</scope>
    <source>
        <strain evidence="2">DSM 19110</strain>
    </source>
</reference>
<dbReference type="RefSeq" id="WP_074605202.1">
    <property type="nucleotide sequence ID" value="NZ_FNGY01000002.1"/>
</dbReference>
<evidence type="ECO:0000313" key="2">
    <source>
        <dbReference type="Proteomes" id="UP000183200"/>
    </source>
</evidence>
<dbReference type="OrthoDB" id="714214at2"/>
<name>A0A1G9NFT5_9SPHI</name>
<evidence type="ECO:0008006" key="3">
    <source>
        <dbReference type="Google" id="ProtNLM"/>
    </source>
</evidence>